<dbReference type="GO" id="GO:0016020">
    <property type="term" value="C:membrane"/>
    <property type="evidence" value="ECO:0007669"/>
    <property type="project" value="UniProtKB-SubCell"/>
</dbReference>
<keyword evidence="4" id="KW-0645">Protease</keyword>
<dbReference type="InterPro" id="IPR019533">
    <property type="entry name" value="Peptidase_S26"/>
</dbReference>
<dbReference type="RefSeq" id="WP_210116968.1">
    <property type="nucleotide sequence ID" value="NZ_CP054257.1"/>
</dbReference>
<protein>
    <recommendedName>
        <fullName evidence="2 4">Signal peptidase I</fullName>
        <ecNumber evidence="4">3.4.21.89</ecNumber>
    </recommendedName>
</protein>
<dbReference type="Gene3D" id="2.10.109.10">
    <property type="entry name" value="Umud Fragment, subunit A"/>
    <property type="match status" value="1"/>
</dbReference>
<dbReference type="EMBL" id="CP054257">
    <property type="protein sequence ID" value="QTQ12253.1"/>
    <property type="molecule type" value="Genomic_DNA"/>
</dbReference>
<evidence type="ECO:0000256" key="3">
    <source>
        <dbReference type="PIRSR" id="PIRSR600223-1"/>
    </source>
</evidence>
<dbReference type="NCBIfam" id="TIGR02227">
    <property type="entry name" value="sigpep_I_bact"/>
    <property type="match status" value="1"/>
</dbReference>
<proteinExistence type="inferred from homology"/>
<evidence type="ECO:0000256" key="2">
    <source>
        <dbReference type="ARBA" id="ARBA00019232"/>
    </source>
</evidence>
<dbReference type="InterPro" id="IPR036286">
    <property type="entry name" value="LexA/Signal_pep-like_sf"/>
</dbReference>
<evidence type="ECO:0000259" key="5">
    <source>
        <dbReference type="Pfam" id="PF10502"/>
    </source>
</evidence>
<dbReference type="Proteomes" id="UP000671995">
    <property type="component" value="Chromosome"/>
</dbReference>
<keyword evidence="4 6" id="KW-0378">Hydrolase</keyword>
<organism evidence="6 7">
    <name type="scientific">Treponema parvum</name>
    <dbReference type="NCBI Taxonomy" id="138851"/>
    <lineage>
        <taxon>Bacteria</taxon>
        <taxon>Pseudomonadati</taxon>
        <taxon>Spirochaetota</taxon>
        <taxon>Spirochaetia</taxon>
        <taxon>Spirochaetales</taxon>
        <taxon>Treponemataceae</taxon>
        <taxon>Treponema</taxon>
    </lineage>
</organism>
<dbReference type="PANTHER" id="PTHR43390">
    <property type="entry name" value="SIGNAL PEPTIDASE I"/>
    <property type="match status" value="1"/>
</dbReference>
<dbReference type="Pfam" id="PF10502">
    <property type="entry name" value="Peptidase_S26"/>
    <property type="match status" value="1"/>
</dbReference>
<accession>A0A975ID05</accession>
<feature type="active site" evidence="3">
    <location>
        <position position="38"/>
    </location>
</feature>
<comment type="similarity">
    <text evidence="1 4">Belongs to the peptidase S26 family.</text>
</comment>
<feature type="domain" description="Peptidase S26" evidence="5">
    <location>
        <begin position="14"/>
        <end position="166"/>
    </location>
</feature>
<name>A0A975ID05_9SPIR</name>
<dbReference type="AlphaFoldDB" id="A0A975ID05"/>
<feature type="active site" evidence="3">
    <location>
        <position position="90"/>
    </location>
</feature>
<dbReference type="InterPro" id="IPR000223">
    <property type="entry name" value="Pept_S26A_signal_pept_1"/>
</dbReference>
<comment type="catalytic activity">
    <reaction evidence="4">
        <text>Cleavage of hydrophobic, N-terminal signal or leader sequences from secreted and periplasmic proteins.</text>
        <dbReference type="EC" id="3.4.21.89"/>
    </reaction>
</comment>
<dbReference type="CDD" id="cd06530">
    <property type="entry name" value="S26_SPase_I"/>
    <property type="match status" value="1"/>
</dbReference>
<dbReference type="EC" id="3.4.21.89" evidence="4"/>
<reference evidence="6" key="2">
    <citation type="journal article" date="2021" name="Microbiol. Resour. Announc.">
        <title>Complete Genome Sequences of Three Human Oral Treponema parvum Isolates.</title>
        <authorList>
            <person name="Zeng H."/>
            <person name="Watt R.M."/>
        </authorList>
    </citation>
    <scope>NUCLEOTIDE SEQUENCE</scope>
    <source>
        <strain evidence="6">ATCC 700773</strain>
    </source>
</reference>
<evidence type="ECO:0000256" key="4">
    <source>
        <dbReference type="RuleBase" id="RU362042"/>
    </source>
</evidence>
<dbReference type="GO" id="GO:0006465">
    <property type="term" value="P:signal peptide processing"/>
    <property type="evidence" value="ECO:0007669"/>
    <property type="project" value="InterPro"/>
</dbReference>
<dbReference type="PRINTS" id="PR00727">
    <property type="entry name" value="LEADERPTASE"/>
</dbReference>
<gene>
    <name evidence="6" type="primary">lepB</name>
    <name evidence="6" type="ORF">HRI96_08615</name>
</gene>
<dbReference type="PANTHER" id="PTHR43390:SF1">
    <property type="entry name" value="CHLOROPLAST PROCESSING PEPTIDASE"/>
    <property type="match status" value="1"/>
</dbReference>
<dbReference type="GO" id="GO:0004252">
    <property type="term" value="F:serine-type endopeptidase activity"/>
    <property type="evidence" value="ECO:0007669"/>
    <property type="project" value="InterPro"/>
</dbReference>
<reference evidence="6" key="1">
    <citation type="submission" date="2020-05" db="EMBL/GenBank/DDBJ databases">
        <authorList>
            <person name="Zeng H."/>
            <person name="Chan Y.K."/>
            <person name="Watt R.M."/>
        </authorList>
    </citation>
    <scope>NUCLEOTIDE SEQUENCE</scope>
    <source>
        <strain evidence="6">ATCC 700773</strain>
    </source>
</reference>
<evidence type="ECO:0000313" key="6">
    <source>
        <dbReference type="EMBL" id="QTQ12253.1"/>
    </source>
</evidence>
<evidence type="ECO:0000256" key="1">
    <source>
        <dbReference type="ARBA" id="ARBA00009370"/>
    </source>
</evidence>
<dbReference type="GO" id="GO:0009003">
    <property type="term" value="F:signal peptidase activity"/>
    <property type="evidence" value="ECO:0007669"/>
    <property type="project" value="UniProtKB-EC"/>
</dbReference>
<dbReference type="SUPFAM" id="SSF51306">
    <property type="entry name" value="LexA/Signal peptidase"/>
    <property type="match status" value="1"/>
</dbReference>
<comment type="subcellular location">
    <subcellularLocation>
        <location evidence="4">Membrane</location>
        <topology evidence="4">Single-pass type II membrane protein</topology>
    </subcellularLocation>
</comment>
<evidence type="ECO:0000313" key="7">
    <source>
        <dbReference type="Proteomes" id="UP000671995"/>
    </source>
</evidence>
<sequence length="169" mass="19074">MPKKKMKFPALFLLMSGIIVGIVFKLFVIDFLRVSGTSMESAIRNNSIIAVNKLAFGIALPFGDKLLLQWNTPKRNDVVIYLYDNKIVVKRCIAVSGDRLEYSAEPEYSLLSEGKQVSLSKEQYEQMKTNTLVPDGYILAVGDNYKQSIDSRTYGFVPVKNVLGKILWK</sequence>